<reference evidence="2 3" key="1">
    <citation type="journal article" date="2019" name="Commun. Biol.">
        <title>The bagworm genome reveals a unique fibroin gene that provides high tensile strength.</title>
        <authorList>
            <person name="Kono N."/>
            <person name="Nakamura H."/>
            <person name="Ohtoshi R."/>
            <person name="Tomita M."/>
            <person name="Numata K."/>
            <person name="Arakawa K."/>
        </authorList>
    </citation>
    <scope>NUCLEOTIDE SEQUENCE [LARGE SCALE GENOMIC DNA]</scope>
</reference>
<name>A0A4C1Y1Z2_EUMVA</name>
<protein>
    <submittedName>
        <fullName evidence="2">Uncharacterized protein</fullName>
    </submittedName>
</protein>
<comment type="caution">
    <text evidence="2">The sequence shown here is derived from an EMBL/GenBank/DDBJ whole genome shotgun (WGS) entry which is preliminary data.</text>
</comment>
<organism evidence="2 3">
    <name type="scientific">Eumeta variegata</name>
    <name type="common">Bagworm moth</name>
    <name type="synonym">Eumeta japonica</name>
    <dbReference type="NCBI Taxonomy" id="151549"/>
    <lineage>
        <taxon>Eukaryota</taxon>
        <taxon>Metazoa</taxon>
        <taxon>Ecdysozoa</taxon>
        <taxon>Arthropoda</taxon>
        <taxon>Hexapoda</taxon>
        <taxon>Insecta</taxon>
        <taxon>Pterygota</taxon>
        <taxon>Neoptera</taxon>
        <taxon>Endopterygota</taxon>
        <taxon>Lepidoptera</taxon>
        <taxon>Glossata</taxon>
        <taxon>Ditrysia</taxon>
        <taxon>Tineoidea</taxon>
        <taxon>Psychidae</taxon>
        <taxon>Oiketicinae</taxon>
        <taxon>Eumeta</taxon>
    </lineage>
</organism>
<dbReference type="AlphaFoldDB" id="A0A4C1Y1Z2"/>
<evidence type="ECO:0000256" key="1">
    <source>
        <dbReference type="SAM" id="MobiDB-lite"/>
    </source>
</evidence>
<dbReference type="Proteomes" id="UP000299102">
    <property type="component" value="Unassembled WGS sequence"/>
</dbReference>
<accession>A0A4C1Y1Z2</accession>
<feature type="region of interest" description="Disordered" evidence="1">
    <location>
        <begin position="307"/>
        <end position="330"/>
    </location>
</feature>
<dbReference type="EMBL" id="BGZK01001056">
    <property type="protein sequence ID" value="GBP69898.1"/>
    <property type="molecule type" value="Genomic_DNA"/>
</dbReference>
<proteinExistence type="predicted"/>
<evidence type="ECO:0000313" key="3">
    <source>
        <dbReference type="Proteomes" id="UP000299102"/>
    </source>
</evidence>
<sequence>MELSTAASIDVVDCGFHKTIRGRRIKYQLISEEQDRRAGCGARAGSAAPAPTRSAPHTFFPLMRPSVVIAGRLSARRRFRYIMPGDLFYGRDCLPRAAAPLEYTRAEPGLAARGAGCGARAVFRPGRARSAGPSMPIVGALHIFASDFYHIDCTLTSLLLAELSPPYVSITTRTPLWTVQRASRDTLLLFITAKSAAKSPTADGGAYVDRGRFYDFIRIRHVTEDGPAAGKWAGRARRTSRSAPAPPGTRSRARARTGPWALSLSAPSARSFVRGFGRYFLFPARAGRAVRPRFLWCYFRPVPRAPARPAPRRRKRRGCSSPAPQHFSAR</sequence>
<gene>
    <name evidence="2" type="ORF">EVAR_83216_1</name>
</gene>
<evidence type="ECO:0000313" key="2">
    <source>
        <dbReference type="EMBL" id="GBP69898.1"/>
    </source>
</evidence>
<feature type="region of interest" description="Disordered" evidence="1">
    <location>
        <begin position="228"/>
        <end position="257"/>
    </location>
</feature>
<keyword evidence="3" id="KW-1185">Reference proteome</keyword>